<accession>A0A1H3EMX3</accession>
<evidence type="ECO:0000313" key="4">
    <source>
        <dbReference type="Proteomes" id="UP000199515"/>
    </source>
</evidence>
<dbReference type="InterPro" id="IPR023393">
    <property type="entry name" value="START-like_dom_sf"/>
</dbReference>
<comment type="similarity">
    <text evidence="1">Belongs to the AHA1 family.</text>
</comment>
<dbReference type="SUPFAM" id="SSF55961">
    <property type="entry name" value="Bet v1-like"/>
    <property type="match status" value="1"/>
</dbReference>
<dbReference type="EMBL" id="FNON01000003">
    <property type="protein sequence ID" value="SDX80126.1"/>
    <property type="molecule type" value="Genomic_DNA"/>
</dbReference>
<evidence type="ECO:0000256" key="1">
    <source>
        <dbReference type="ARBA" id="ARBA00006817"/>
    </source>
</evidence>
<name>A0A1H3EMX3_9PSEU</name>
<dbReference type="RefSeq" id="WP_091290059.1">
    <property type="nucleotide sequence ID" value="NZ_FNON01000003.1"/>
</dbReference>
<dbReference type="STRING" id="589385.SAMN05421504_103900"/>
<dbReference type="OrthoDB" id="8417725at2"/>
<organism evidence="3 4">
    <name type="scientific">Amycolatopsis xylanica</name>
    <dbReference type="NCBI Taxonomy" id="589385"/>
    <lineage>
        <taxon>Bacteria</taxon>
        <taxon>Bacillati</taxon>
        <taxon>Actinomycetota</taxon>
        <taxon>Actinomycetes</taxon>
        <taxon>Pseudonocardiales</taxon>
        <taxon>Pseudonocardiaceae</taxon>
        <taxon>Amycolatopsis</taxon>
    </lineage>
</organism>
<dbReference type="Gene3D" id="3.30.530.20">
    <property type="match status" value="1"/>
</dbReference>
<sequence>MGREFELSKEVELEASPEVVWEAIATGPGIDSWFMGPHTVEPGIGGKMSIDLGGFHEESTITAWDPPKRFAYKTEPGPDGTFHAMEYLVEGREGGSTVLRFVHNGFLSDEWGSEYESQTSHGWDMYLHTLGQYVKYFPGKPGTYVFLQTPETTDAWDKLLAGLGLEEPYAQGDPVHLTLDGLPPIDGVIDFAVPGFRELLGIRGTEGLYRFHGGGASIGLGHHAFGEPHAEAWQAWATRTF</sequence>
<gene>
    <name evidence="3" type="ORF">SAMN05421504_103900</name>
</gene>
<dbReference type="Proteomes" id="UP000199515">
    <property type="component" value="Unassembled WGS sequence"/>
</dbReference>
<evidence type="ECO:0000259" key="2">
    <source>
        <dbReference type="Pfam" id="PF08327"/>
    </source>
</evidence>
<dbReference type="InterPro" id="IPR013538">
    <property type="entry name" value="ASHA1/2-like_C"/>
</dbReference>
<evidence type="ECO:0000313" key="3">
    <source>
        <dbReference type="EMBL" id="SDX80126.1"/>
    </source>
</evidence>
<keyword evidence="4" id="KW-1185">Reference proteome</keyword>
<reference evidence="3 4" key="1">
    <citation type="submission" date="2016-10" db="EMBL/GenBank/DDBJ databases">
        <authorList>
            <person name="de Groot N.N."/>
        </authorList>
    </citation>
    <scope>NUCLEOTIDE SEQUENCE [LARGE SCALE GENOMIC DNA]</scope>
    <source>
        <strain evidence="3 4">CPCC 202699</strain>
    </source>
</reference>
<proteinExistence type="inferred from homology"/>
<dbReference type="AlphaFoldDB" id="A0A1H3EMX3"/>
<protein>
    <submittedName>
        <fullName evidence="3">Uncharacterized conserved protein YndB, AHSA1/START domain</fullName>
    </submittedName>
</protein>
<feature type="domain" description="Activator of Hsp90 ATPase homologue 1/2-like C-terminal" evidence="2">
    <location>
        <begin position="15"/>
        <end position="134"/>
    </location>
</feature>
<dbReference type="CDD" id="cd07814">
    <property type="entry name" value="SRPBCC_CalC_Aha1-like"/>
    <property type="match status" value="1"/>
</dbReference>
<dbReference type="Pfam" id="PF08327">
    <property type="entry name" value="AHSA1"/>
    <property type="match status" value="1"/>
</dbReference>